<dbReference type="RefSeq" id="WP_010327170.1">
    <property type="nucleotide sequence ID" value="NZ_CANMLB010000001.1"/>
</dbReference>
<reference evidence="3 4" key="2">
    <citation type="submission" date="2023-04" db="EMBL/GenBank/DDBJ databases">
        <title>Acinetobacter johnsonii isolate AYTCM encoding NDM-1, OXA-58 and PER-1.</title>
        <authorList>
            <person name="Tian C."/>
            <person name="Wang S."/>
            <person name="Fan X."/>
            <person name="Xia D."/>
        </authorList>
    </citation>
    <scope>NUCLEOTIDE SEQUENCE [LARGE SCALE GENOMIC DNA]</scope>
    <source>
        <strain evidence="3 4">AYTCM</strain>
    </source>
</reference>
<evidence type="ECO:0000256" key="1">
    <source>
        <dbReference type="SAM" id="Phobius"/>
    </source>
</evidence>
<evidence type="ECO:0000313" key="2">
    <source>
        <dbReference type="EMBL" id="MDG9788574.1"/>
    </source>
</evidence>
<keyword evidence="1" id="KW-0812">Transmembrane</keyword>
<dbReference type="AlphaFoldDB" id="A0AAJ6LD59"/>
<feature type="transmembrane region" description="Helical" evidence="1">
    <location>
        <begin position="19"/>
        <end position="41"/>
    </location>
</feature>
<feature type="transmembrane region" description="Helical" evidence="1">
    <location>
        <begin position="128"/>
        <end position="152"/>
    </location>
</feature>
<dbReference type="Proteomes" id="UP001244586">
    <property type="component" value="Chromosome"/>
</dbReference>
<sequence length="155" mass="18414">MFEDLKNIRIRDIIVTDDIFLICVFLIIPFGLLLLLFTYMYNKVYIKNNKRDFLVFFFGERGGEEFSRVGGDLVVVAYWFLIYYSNYKTLSVKLHFPSINDEKNKPIPIIPNTYRENLKVFEEKHKGWLLINLSSMYLGFILGIIFLVYGFFMES</sequence>
<keyword evidence="1" id="KW-1133">Transmembrane helix</keyword>
<organism evidence="3 4">
    <name type="scientific">Acinetobacter johnsonii</name>
    <dbReference type="NCBI Taxonomy" id="40214"/>
    <lineage>
        <taxon>Bacteria</taxon>
        <taxon>Pseudomonadati</taxon>
        <taxon>Pseudomonadota</taxon>
        <taxon>Gammaproteobacteria</taxon>
        <taxon>Moraxellales</taxon>
        <taxon>Moraxellaceae</taxon>
        <taxon>Acinetobacter</taxon>
    </lineage>
</organism>
<evidence type="ECO:0000313" key="4">
    <source>
        <dbReference type="Proteomes" id="UP001244586"/>
    </source>
</evidence>
<keyword evidence="4" id="KW-1185">Reference proteome</keyword>
<dbReference type="EMBL" id="CP121776">
    <property type="protein sequence ID" value="WMG18379.1"/>
    <property type="molecule type" value="Genomic_DNA"/>
</dbReference>
<dbReference type="EMBL" id="JAOECG010000038">
    <property type="protein sequence ID" value="MDG9788574.1"/>
    <property type="molecule type" value="Genomic_DNA"/>
</dbReference>
<keyword evidence="1" id="KW-0472">Membrane</keyword>
<gene>
    <name evidence="2" type="ORF">N7566_16620</name>
    <name evidence="3" type="ORF">QBJ73_01735</name>
</gene>
<protein>
    <submittedName>
        <fullName evidence="3">Uncharacterized protein</fullName>
    </submittedName>
</protein>
<reference evidence="2" key="1">
    <citation type="submission" date="2022-09" db="EMBL/GenBank/DDBJ databases">
        <title>Intensive care unit water sources are persistently colonized with multi-drug resistant bacteria and are the site of extensive horizontal gene transfer of antibiotic resistance genes.</title>
        <authorList>
            <person name="Diorio-Toth L."/>
        </authorList>
    </citation>
    <scope>NUCLEOTIDE SEQUENCE</scope>
    <source>
        <strain evidence="2">GD04065</strain>
    </source>
</reference>
<name>A0AAJ6LD59_ACIJO</name>
<evidence type="ECO:0000313" key="3">
    <source>
        <dbReference type="EMBL" id="WMG18379.1"/>
    </source>
</evidence>
<proteinExistence type="predicted"/>
<dbReference type="Proteomes" id="UP001157887">
    <property type="component" value="Unassembled WGS sequence"/>
</dbReference>
<accession>A0AAJ6LD59</accession>